<accession>A0A4Y9YML0</accession>
<protein>
    <recommendedName>
        <fullName evidence="1">NADH:flavin oxidoreductase/NADH oxidase N-terminal domain-containing protein</fullName>
    </recommendedName>
</protein>
<dbReference type="GO" id="GO:0003959">
    <property type="term" value="F:NADPH dehydrogenase activity"/>
    <property type="evidence" value="ECO:0007669"/>
    <property type="project" value="TreeGrafter"/>
</dbReference>
<dbReference type="PANTHER" id="PTHR22893:SF91">
    <property type="entry name" value="NADPH DEHYDROGENASE 2-RELATED"/>
    <property type="match status" value="1"/>
</dbReference>
<evidence type="ECO:0000313" key="2">
    <source>
        <dbReference type="EMBL" id="TFY63170.1"/>
    </source>
</evidence>
<dbReference type="InterPro" id="IPR045247">
    <property type="entry name" value="Oye-like"/>
</dbReference>
<dbReference type="STRING" id="205917.A0A4Y9YML0"/>
<dbReference type="AlphaFoldDB" id="A0A4Y9YML0"/>
<dbReference type="CDD" id="cd02933">
    <property type="entry name" value="OYE_like_FMN"/>
    <property type="match status" value="1"/>
</dbReference>
<name>A0A4Y9YML0_9AGAM</name>
<proteinExistence type="predicted"/>
<dbReference type="GO" id="GO:0010181">
    <property type="term" value="F:FMN binding"/>
    <property type="evidence" value="ECO:0007669"/>
    <property type="project" value="InterPro"/>
</dbReference>
<dbReference type="InterPro" id="IPR001155">
    <property type="entry name" value="OxRdtase_FMN_N"/>
</dbReference>
<keyword evidence="3" id="KW-1185">Reference proteome</keyword>
<evidence type="ECO:0000259" key="1">
    <source>
        <dbReference type="Pfam" id="PF00724"/>
    </source>
</evidence>
<reference evidence="2 3" key="1">
    <citation type="submission" date="2019-02" db="EMBL/GenBank/DDBJ databases">
        <title>Genome sequencing of the rare red list fungi Dentipellis fragilis.</title>
        <authorList>
            <person name="Buettner E."/>
            <person name="Kellner H."/>
        </authorList>
    </citation>
    <scope>NUCLEOTIDE SEQUENCE [LARGE SCALE GENOMIC DNA]</scope>
    <source>
        <strain evidence="2 3">DSM 105465</strain>
    </source>
</reference>
<dbReference type="EMBL" id="SEOQ01000429">
    <property type="protein sequence ID" value="TFY63170.1"/>
    <property type="molecule type" value="Genomic_DNA"/>
</dbReference>
<evidence type="ECO:0000313" key="3">
    <source>
        <dbReference type="Proteomes" id="UP000298327"/>
    </source>
</evidence>
<comment type="caution">
    <text evidence="2">The sequence shown here is derived from an EMBL/GenBank/DDBJ whole genome shotgun (WGS) entry which is preliminary data.</text>
</comment>
<dbReference type="FunFam" id="3.20.20.70:FF:000138">
    <property type="entry name" value="NADPH dehydrogenase 1"/>
    <property type="match status" value="1"/>
</dbReference>
<organism evidence="2 3">
    <name type="scientific">Dentipellis fragilis</name>
    <dbReference type="NCBI Taxonomy" id="205917"/>
    <lineage>
        <taxon>Eukaryota</taxon>
        <taxon>Fungi</taxon>
        <taxon>Dikarya</taxon>
        <taxon>Basidiomycota</taxon>
        <taxon>Agaricomycotina</taxon>
        <taxon>Agaricomycetes</taxon>
        <taxon>Russulales</taxon>
        <taxon>Hericiaceae</taxon>
        <taxon>Dentipellis</taxon>
    </lineage>
</organism>
<gene>
    <name evidence="2" type="ORF">EVG20_g6431</name>
</gene>
<feature type="domain" description="NADH:flavin oxidoreductase/NADH oxidase N-terminal" evidence="1">
    <location>
        <begin position="6"/>
        <end position="334"/>
    </location>
</feature>
<dbReference type="OrthoDB" id="276546at2759"/>
<dbReference type="Pfam" id="PF00724">
    <property type="entry name" value="Oxidored_FMN"/>
    <property type="match status" value="1"/>
</dbReference>
<sequence>MSSTPKLFQPLQFGDVTLRHRIVMAPLTRIRANDAHEHIDLGIEYYAQRGSVPGTALISEATFIAAEAGGYDNIPGIYTDEQITRWKKIVDAVHEKGSFIYLQLWALGRAAVPTVLEKDGLEYVGAGSIPLDGRGVPRPLTLEEIKHYVQLYATAASNAVHKAGFDGVEIHGANGYLIDQFLQTNTNDRTDEYGGSVENRIRFALEVISAVTGAIGAKKTGIRLSPWNTFQGMRMPDPVPTFPELVTRIRDSTPDLAFIHIVEPRVAGHEFQSVNKESSDFLREIWAPRPFIVAGGFTREEAIKTAEEKDSLIAMGRLFISNPDLPRRFREDIALTPYNRETFYRPADLSTVAVGYTDYPFASDVVAKA</sequence>
<dbReference type="SUPFAM" id="SSF51395">
    <property type="entry name" value="FMN-linked oxidoreductases"/>
    <property type="match status" value="1"/>
</dbReference>
<dbReference type="Gene3D" id="3.20.20.70">
    <property type="entry name" value="Aldolase class I"/>
    <property type="match status" value="1"/>
</dbReference>
<dbReference type="Proteomes" id="UP000298327">
    <property type="component" value="Unassembled WGS sequence"/>
</dbReference>
<dbReference type="PANTHER" id="PTHR22893">
    <property type="entry name" value="NADH OXIDOREDUCTASE-RELATED"/>
    <property type="match status" value="1"/>
</dbReference>
<dbReference type="InterPro" id="IPR013785">
    <property type="entry name" value="Aldolase_TIM"/>
</dbReference>